<dbReference type="Gene3D" id="3.30.110.170">
    <property type="entry name" value="Protein of unknown function (DUF541), domain 1"/>
    <property type="match status" value="1"/>
</dbReference>
<dbReference type="InterPro" id="IPR007497">
    <property type="entry name" value="SIMPL/DUF541"/>
</dbReference>
<accession>A0ABS5I580</accession>
<reference evidence="3 4" key="1">
    <citation type="submission" date="2020-02" db="EMBL/GenBank/DDBJ databases">
        <title>Shewanella WXL01 sp. nov., a marine bacterium isolated from green algae in Luhuitou Fringing Reef (Northern South China Sea).</title>
        <authorList>
            <person name="Wang X."/>
        </authorList>
    </citation>
    <scope>NUCLEOTIDE SEQUENCE [LARGE SCALE GENOMIC DNA]</scope>
    <source>
        <strain evidence="3 4">MCCC 1A01895</strain>
    </source>
</reference>
<evidence type="ECO:0000313" key="4">
    <source>
        <dbReference type="Proteomes" id="UP000811844"/>
    </source>
</evidence>
<dbReference type="InterPro" id="IPR052022">
    <property type="entry name" value="26kDa_periplasmic_antigen"/>
</dbReference>
<comment type="caution">
    <text evidence="3">The sequence shown here is derived from an EMBL/GenBank/DDBJ whole genome shotgun (WGS) entry which is preliminary data.</text>
</comment>
<keyword evidence="2" id="KW-0732">Signal</keyword>
<evidence type="ECO:0000313" key="3">
    <source>
        <dbReference type="EMBL" id="MBR9728530.1"/>
    </source>
</evidence>
<dbReference type="Proteomes" id="UP000811844">
    <property type="component" value="Unassembled WGS sequence"/>
</dbReference>
<keyword evidence="4" id="KW-1185">Reference proteome</keyword>
<proteinExistence type="predicted"/>
<organism evidence="3 4">
    <name type="scientific">Shewanella intestini</name>
    <dbReference type="NCBI Taxonomy" id="2017544"/>
    <lineage>
        <taxon>Bacteria</taxon>
        <taxon>Pseudomonadati</taxon>
        <taxon>Pseudomonadota</taxon>
        <taxon>Gammaproteobacteria</taxon>
        <taxon>Alteromonadales</taxon>
        <taxon>Shewanellaceae</taxon>
        <taxon>Shewanella</taxon>
    </lineage>
</organism>
<dbReference type="EMBL" id="JAAIKR010000010">
    <property type="protein sequence ID" value="MBR9728530.1"/>
    <property type="molecule type" value="Genomic_DNA"/>
</dbReference>
<evidence type="ECO:0000256" key="1">
    <source>
        <dbReference type="SAM" id="MobiDB-lite"/>
    </source>
</evidence>
<feature type="signal peptide" evidence="2">
    <location>
        <begin position="1"/>
        <end position="27"/>
    </location>
</feature>
<feature type="region of interest" description="Disordered" evidence="1">
    <location>
        <begin position="85"/>
        <end position="106"/>
    </location>
</feature>
<dbReference type="PANTHER" id="PTHR34387:SF1">
    <property type="entry name" value="PERIPLASMIC IMMUNOGENIC PROTEIN"/>
    <property type="match status" value="1"/>
</dbReference>
<dbReference type="Pfam" id="PF04402">
    <property type="entry name" value="SIMPL"/>
    <property type="match status" value="1"/>
</dbReference>
<dbReference type="Gene3D" id="3.30.70.2970">
    <property type="entry name" value="Protein of unknown function (DUF541), domain 2"/>
    <property type="match status" value="1"/>
</dbReference>
<evidence type="ECO:0000256" key="2">
    <source>
        <dbReference type="SAM" id="SignalP"/>
    </source>
</evidence>
<sequence>MSRTIGYFSFSVNLCLLCALMLNPVHAVVPSFAHLETRGYSKIVTHADMAIINVAVISDAKTAQQAKTLSDNAVASLINKLTQAKTSADKRSAPKSPQAKNTQAKINMADIHTANLTLQPQYDRQKNQPRTLVGYQATRQVSVTVRQLSQLNDILDNAIINGINRINYIEYQTSQAVKIKQQARQRAIKDAQQKAKDLAEGFNTEIQGVWRIRYQDHQVHPVRQQMRAMALEDSISQSYQQHDVTITDNVDVTFRLK</sequence>
<dbReference type="RefSeq" id="WP_153664099.1">
    <property type="nucleotide sequence ID" value="NZ_JAAIKR010000010.1"/>
</dbReference>
<gene>
    <name evidence="3" type="ORF">G3R48_11140</name>
</gene>
<name>A0ABS5I580_9GAMM</name>
<dbReference type="PANTHER" id="PTHR34387">
    <property type="entry name" value="SLR1258 PROTEIN"/>
    <property type="match status" value="1"/>
</dbReference>
<protein>
    <submittedName>
        <fullName evidence="3">SIMPL domain-containing protein</fullName>
    </submittedName>
</protein>
<feature type="chain" id="PRO_5045443686" evidence="2">
    <location>
        <begin position="28"/>
        <end position="257"/>
    </location>
</feature>